<evidence type="ECO:0000259" key="6">
    <source>
        <dbReference type="PROSITE" id="PS51136"/>
    </source>
</evidence>
<dbReference type="GO" id="GO:0031509">
    <property type="term" value="P:subtelomeric heterochromatin formation"/>
    <property type="evidence" value="ECO:0007669"/>
    <property type="project" value="TreeGrafter"/>
</dbReference>
<gene>
    <name evidence="7" type="ORF">B0A50_03161</name>
</gene>
<feature type="compositionally biased region" description="Acidic residues" evidence="4">
    <location>
        <begin position="424"/>
        <end position="438"/>
    </location>
</feature>
<feature type="region of interest" description="Disordered" evidence="4">
    <location>
        <begin position="242"/>
        <end position="262"/>
    </location>
</feature>
<feature type="region of interest" description="Disordered" evidence="4">
    <location>
        <begin position="922"/>
        <end position="962"/>
    </location>
</feature>
<dbReference type="PANTHER" id="PTHR32075">
    <property type="entry name" value="ISWI CHROMATIN-REMODELING COMPLEX SUBUNIT YPL216W-RELATED"/>
    <property type="match status" value="1"/>
</dbReference>
<dbReference type="InterPro" id="IPR013136">
    <property type="entry name" value="WSTF_Acf1_Cbp146"/>
</dbReference>
<dbReference type="AlphaFoldDB" id="A0A4U0U4K8"/>
<feature type="region of interest" description="Disordered" evidence="4">
    <location>
        <begin position="424"/>
        <end position="452"/>
    </location>
</feature>
<evidence type="ECO:0000313" key="7">
    <source>
        <dbReference type="EMBL" id="TKA29797.1"/>
    </source>
</evidence>
<sequence>MVLHKRKPIARLATPPKIADKDDVWIMKGTGEVFKDYEQYLKRYDYLMQKKFVDAVNGKSGMTYFDALASETKSSGEIENVFSDKLKDPILRKVQFSTISRVDDLVNSVFDEFKKDFFPGEDVLVVFDDGEQMEGIIREKAKFPMIRGPDGAIQRAAFSRYFVRTHASPKEEALVDDKHIRRDKKVFTKQHLRSFLKNSLQREPWMGAPWLVKEHLAIHFRLPMEIPGHLLQDAKLIANKQQMLQAKSKGRARTSKPEELARQQHELARMQQMQQQNPGAPPHQLQQMANYHQAHPKPPPPPPIKYPIEDLELPPKRDVPPRPQLKFYTEEQEQYVLTSRLLSFKDISMDSLGMLLEVWNTLNVQAEVYHLDSFTFDDFVDAMNYKSAEPTCELLNEVFCAVLNILVDKNGKLQVKGGMAEVAADVEDESSDAQDDSEYTPQPDVPARSTRSRLSHVDTAVENQRTPTAVPAHRAAEMLGERGWRTRLGARDMEDGGWQLILVGLLHQMSAATLYKPRCDIVLAELAPIGKPANKATAWDQFTHLDINHRISALQMITQLSLSTPAVKLFLEQCSDDMTDVRKRKIEHQRVKKAAMEDLQVKDRERKILLPENMPASPTVQVSETERTPVDGDDTLETNGAGSSDLEDEPPSAGRSLRRGNDRKRKRDEEKTKREKEKAEKAEAASKANKQSREFKKVLHDIQDAKNRIDDAEAKIVECDSDLREANVQRTKVLGKDRYCNRYYWFERNGMPFGGLPRSSTAEYGYANGRIWVQGPDTMESDGFIQRTPEEQREYRMRFGITVPQRRKQEEGNSSLLDANEWGYFDDAESVTQLIGWLDERGEREKKLRKELCEWRELIVKYMKARADFTNQEAVKKAEVDGEKPSGVKTRGKIEEDHTASQARCLRWHNTMVIEETGFLHSRPKKPASKKKIVPAPKGTAQTISRNTGKPVTRQGGNYNFK</sequence>
<evidence type="ECO:0000256" key="4">
    <source>
        <dbReference type="SAM" id="MobiDB-lite"/>
    </source>
</evidence>
<comment type="subcellular location">
    <subcellularLocation>
        <location evidence="1 3">Nucleus</location>
    </subcellularLocation>
</comment>
<name>A0A4U0U4K8_9PEZI</name>
<dbReference type="OrthoDB" id="332390at2759"/>
<dbReference type="EMBL" id="NAJL01000013">
    <property type="protein sequence ID" value="TKA29797.1"/>
    <property type="molecule type" value="Genomic_DNA"/>
</dbReference>
<organism evidence="7 8">
    <name type="scientific">Salinomyces thailandicus</name>
    <dbReference type="NCBI Taxonomy" id="706561"/>
    <lineage>
        <taxon>Eukaryota</taxon>
        <taxon>Fungi</taxon>
        <taxon>Dikarya</taxon>
        <taxon>Ascomycota</taxon>
        <taxon>Pezizomycotina</taxon>
        <taxon>Dothideomycetes</taxon>
        <taxon>Dothideomycetidae</taxon>
        <taxon>Mycosphaerellales</taxon>
        <taxon>Teratosphaeriaceae</taxon>
        <taxon>Salinomyces</taxon>
    </lineage>
</organism>
<accession>A0A4U0U4K8</accession>
<dbReference type="GO" id="GO:0005634">
    <property type="term" value="C:nucleus"/>
    <property type="evidence" value="ECO:0007669"/>
    <property type="project" value="UniProtKB-SubCell"/>
</dbReference>
<dbReference type="Pfam" id="PF02791">
    <property type="entry name" value="DDT"/>
    <property type="match status" value="1"/>
</dbReference>
<keyword evidence="2 3" id="KW-0539">Nucleus</keyword>
<feature type="region of interest" description="Disordered" evidence="4">
    <location>
        <begin position="604"/>
        <end position="696"/>
    </location>
</feature>
<feature type="domain" description="DDT" evidence="5">
    <location>
        <begin position="349"/>
        <end position="412"/>
    </location>
</feature>
<feature type="domain" description="WAC" evidence="6">
    <location>
        <begin position="22"/>
        <end position="131"/>
    </location>
</feature>
<evidence type="ECO:0000256" key="1">
    <source>
        <dbReference type="ARBA" id="ARBA00004123"/>
    </source>
</evidence>
<feature type="compositionally biased region" description="Polar residues" evidence="4">
    <location>
        <begin position="940"/>
        <end position="962"/>
    </location>
</feature>
<evidence type="ECO:0000256" key="2">
    <source>
        <dbReference type="ARBA" id="ARBA00023242"/>
    </source>
</evidence>
<feature type="compositionally biased region" description="Basic residues" evidence="4">
    <location>
        <begin position="922"/>
        <end position="933"/>
    </location>
</feature>
<dbReference type="PROSITE" id="PS51136">
    <property type="entry name" value="WAC"/>
    <property type="match status" value="1"/>
</dbReference>
<dbReference type="GO" id="GO:0000785">
    <property type="term" value="C:chromatin"/>
    <property type="evidence" value="ECO:0007669"/>
    <property type="project" value="UniProtKB-ARBA"/>
</dbReference>
<feature type="region of interest" description="Disordered" evidence="4">
    <location>
        <begin position="291"/>
        <end position="317"/>
    </location>
</feature>
<comment type="caution">
    <text evidence="7">The sequence shown here is derived from an EMBL/GenBank/DDBJ whole genome shotgun (WGS) entry which is preliminary data.</text>
</comment>
<keyword evidence="8" id="KW-1185">Reference proteome</keyword>
<reference evidence="7 8" key="1">
    <citation type="submission" date="2017-03" db="EMBL/GenBank/DDBJ databases">
        <title>Genomes of endolithic fungi from Antarctica.</title>
        <authorList>
            <person name="Coleine C."/>
            <person name="Masonjones S."/>
            <person name="Stajich J.E."/>
        </authorList>
    </citation>
    <scope>NUCLEOTIDE SEQUENCE [LARGE SCALE GENOMIC DNA]</scope>
    <source>
        <strain evidence="7 8">CCFEE 6315</strain>
    </source>
</reference>
<dbReference type="GO" id="GO:0000781">
    <property type="term" value="C:chromosome, telomeric region"/>
    <property type="evidence" value="ECO:0007669"/>
    <property type="project" value="GOC"/>
</dbReference>
<dbReference type="InterPro" id="IPR028941">
    <property type="entry name" value="WHIM2_dom"/>
</dbReference>
<dbReference type="PROSITE" id="PS50827">
    <property type="entry name" value="DDT"/>
    <property type="match status" value="1"/>
</dbReference>
<evidence type="ECO:0000313" key="8">
    <source>
        <dbReference type="Proteomes" id="UP000308549"/>
    </source>
</evidence>
<dbReference type="Proteomes" id="UP000308549">
    <property type="component" value="Unassembled WGS sequence"/>
</dbReference>
<feature type="compositionally biased region" description="Pro residues" evidence="4">
    <location>
        <begin position="296"/>
        <end position="305"/>
    </location>
</feature>
<feature type="compositionally biased region" description="Basic and acidic residues" evidence="4">
    <location>
        <begin position="667"/>
        <end position="684"/>
    </location>
</feature>
<dbReference type="PANTHER" id="PTHR32075:SF6">
    <property type="entry name" value="ISWI CHROMATIN-REMODELING COMPLEX SUBUNIT YPL216W-RELATED"/>
    <property type="match status" value="1"/>
</dbReference>
<evidence type="ECO:0000256" key="3">
    <source>
        <dbReference type="PROSITE-ProRule" id="PRU00475"/>
    </source>
</evidence>
<dbReference type="Pfam" id="PF10537">
    <property type="entry name" value="WAC_Acf1_DNA_bd"/>
    <property type="match status" value="1"/>
</dbReference>
<dbReference type="InterPro" id="IPR018501">
    <property type="entry name" value="DDT_dom"/>
</dbReference>
<protein>
    <submittedName>
        <fullName evidence="7">Uncharacterized protein</fullName>
    </submittedName>
</protein>
<dbReference type="Pfam" id="PF15613">
    <property type="entry name" value="WSD"/>
    <property type="match status" value="1"/>
</dbReference>
<feature type="compositionally biased region" description="Basic residues" evidence="4">
    <location>
        <begin position="656"/>
        <end position="666"/>
    </location>
</feature>
<evidence type="ECO:0000259" key="5">
    <source>
        <dbReference type="PROSITE" id="PS50827"/>
    </source>
</evidence>
<proteinExistence type="predicted"/>